<dbReference type="GO" id="GO:0043190">
    <property type="term" value="C:ATP-binding cassette (ABC) transporter complex"/>
    <property type="evidence" value="ECO:0007669"/>
    <property type="project" value="InterPro"/>
</dbReference>
<dbReference type="FunCoup" id="A0A1B1YU14">
    <property type="interactions" value="183"/>
</dbReference>
<dbReference type="InterPro" id="IPR005495">
    <property type="entry name" value="LptG/LptF_permease"/>
</dbReference>
<dbReference type="PANTHER" id="PTHR33529">
    <property type="entry name" value="SLR0882 PROTEIN-RELATED"/>
    <property type="match status" value="1"/>
</dbReference>
<feature type="transmembrane region" description="Helical" evidence="9">
    <location>
        <begin position="6"/>
        <end position="29"/>
    </location>
</feature>
<evidence type="ECO:0000256" key="1">
    <source>
        <dbReference type="ARBA" id="ARBA00002265"/>
    </source>
</evidence>
<comment type="similarity">
    <text evidence="3">Belongs to the LptF/LptG family.</text>
</comment>
<keyword evidence="7 9" id="KW-0472">Membrane</keyword>
<dbReference type="InterPro" id="IPR030923">
    <property type="entry name" value="LptG"/>
</dbReference>
<feature type="transmembrane region" description="Helical" evidence="9">
    <location>
        <begin position="302"/>
        <end position="324"/>
    </location>
</feature>
<dbReference type="STRING" id="1810504.PG2T_09020"/>
<evidence type="ECO:0000256" key="4">
    <source>
        <dbReference type="ARBA" id="ARBA00022475"/>
    </source>
</evidence>
<dbReference type="Pfam" id="PF03739">
    <property type="entry name" value="LptF_LptG"/>
    <property type="match status" value="1"/>
</dbReference>
<evidence type="ECO:0000256" key="9">
    <source>
        <dbReference type="SAM" id="Phobius"/>
    </source>
</evidence>
<keyword evidence="5 9" id="KW-0812">Transmembrane</keyword>
<dbReference type="RefSeq" id="WP_068804371.1">
    <property type="nucleotide sequence ID" value="NZ_CP014671.1"/>
</dbReference>
<dbReference type="AlphaFoldDB" id="A0A1B1YU14"/>
<accession>A0A1B1YU14</accession>
<comment type="subcellular location">
    <subcellularLocation>
        <location evidence="2">Cell membrane</location>
        <topology evidence="2">Multi-pass membrane protein</topology>
    </subcellularLocation>
</comment>
<evidence type="ECO:0000313" key="10">
    <source>
        <dbReference type="EMBL" id="ANX04301.1"/>
    </source>
</evidence>
<evidence type="ECO:0000256" key="5">
    <source>
        <dbReference type="ARBA" id="ARBA00022692"/>
    </source>
</evidence>
<protein>
    <recommendedName>
        <fullName evidence="12">LPS export ABC transporter permease LptG</fullName>
    </recommendedName>
</protein>
<name>A0A1B1YU14_9GAMM</name>
<evidence type="ECO:0000256" key="8">
    <source>
        <dbReference type="ARBA" id="ARBA00026081"/>
    </source>
</evidence>
<comment type="function">
    <text evidence="1">Part of the ABC transporter complex LptBFG involved in the translocation of lipopolysaccharide (LPS) from the inner membrane to the outer membrane.</text>
</comment>
<evidence type="ECO:0000256" key="2">
    <source>
        <dbReference type="ARBA" id="ARBA00004651"/>
    </source>
</evidence>
<keyword evidence="6 9" id="KW-1133">Transmembrane helix</keyword>
<organism evidence="10 11">
    <name type="scientific">Immundisolibacter cernigliae</name>
    <dbReference type="NCBI Taxonomy" id="1810504"/>
    <lineage>
        <taxon>Bacteria</taxon>
        <taxon>Pseudomonadati</taxon>
        <taxon>Pseudomonadota</taxon>
        <taxon>Gammaproteobacteria</taxon>
        <taxon>Immundisolibacterales</taxon>
        <taxon>Immundisolibacteraceae</taxon>
        <taxon>Immundisolibacter</taxon>
    </lineage>
</organism>
<feature type="transmembrane region" description="Helical" evidence="9">
    <location>
        <begin position="330"/>
        <end position="349"/>
    </location>
</feature>
<dbReference type="OrthoDB" id="9776227at2"/>
<evidence type="ECO:0000256" key="7">
    <source>
        <dbReference type="ARBA" id="ARBA00023136"/>
    </source>
</evidence>
<evidence type="ECO:0000313" key="11">
    <source>
        <dbReference type="Proteomes" id="UP000092952"/>
    </source>
</evidence>
<dbReference type="InParanoid" id="A0A1B1YU14"/>
<dbReference type="GO" id="GO:0055085">
    <property type="term" value="P:transmembrane transport"/>
    <property type="evidence" value="ECO:0007669"/>
    <property type="project" value="InterPro"/>
</dbReference>
<evidence type="ECO:0008006" key="12">
    <source>
        <dbReference type="Google" id="ProtNLM"/>
    </source>
</evidence>
<feature type="transmembrane region" description="Helical" evidence="9">
    <location>
        <begin position="97"/>
        <end position="120"/>
    </location>
</feature>
<keyword evidence="11" id="KW-1185">Reference proteome</keyword>
<evidence type="ECO:0000256" key="6">
    <source>
        <dbReference type="ARBA" id="ARBA00022989"/>
    </source>
</evidence>
<keyword evidence="4" id="KW-1003">Cell membrane</keyword>
<proteinExistence type="inferred from homology"/>
<dbReference type="PANTHER" id="PTHR33529:SF2">
    <property type="entry name" value="LIPOPOLYSACCHARIDE EXPORT SYSTEM PERMEASE PROTEIN LPTG"/>
    <property type="match status" value="1"/>
</dbReference>
<gene>
    <name evidence="10" type="ORF">PG2T_09020</name>
</gene>
<dbReference type="KEGG" id="gbi:PG2T_09020"/>
<dbReference type="EMBL" id="CP014671">
    <property type="protein sequence ID" value="ANX04301.1"/>
    <property type="molecule type" value="Genomic_DNA"/>
</dbReference>
<comment type="subunit">
    <text evidence="8">Component of the lipopolysaccharide transport and assembly complex. The LptBFG transporter is composed of two ATP-binding proteins (LptB) and two transmembrane proteins (LptF and LptG).</text>
</comment>
<feature type="transmembrane region" description="Helical" evidence="9">
    <location>
        <begin position="272"/>
        <end position="290"/>
    </location>
</feature>
<dbReference type="GO" id="GO:0015920">
    <property type="term" value="P:lipopolysaccharide transport"/>
    <property type="evidence" value="ECO:0007669"/>
    <property type="project" value="TreeGrafter"/>
</dbReference>
<dbReference type="NCBIfam" id="TIGR04408">
    <property type="entry name" value="LptG_lptG"/>
    <property type="match status" value="1"/>
</dbReference>
<sequence>MILARYIARAMAQGYLLVALVFVALFSFIELIQQLDDVEGAYTLVDAFLYVLMMLPRRLLDATPVIALLGTLVPLGLLADGNEILAMRAAGLPLRRLIGMVLAPGLTLLMLMLLMAQFVAPPLEMRAERMRAAALAEDVSVDFRGGFWSRDGRSFLNVGRMLRGRTPSDVTVYDFDAAGRLQRYLHAQRASLEQDRVWRLQDVVVKQFEPPPARAQQLAQLEWSSFLNAQQLGVLVIPPQALSPIDLYFYVRDLRARNEQVPQEELRLWQQLAQPLVTLAMMLVAVPLVLGSNRSSTLSRRVLAGTVAGIGLYFVSQTLGYLGLLLHLPAPLTALALPTLILLFAGRLLRRLR</sequence>
<reference evidence="11" key="1">
    <citation type="submission" date="2016-03" db="EMBL/GenBank/DDBJ databases">
        <title>Complete genome sequence of Solimmundus cernigliae, representing a novel lineage of polycyclic aromatic hydrocarbon degraders within the Gammaproteobacteria.</title>
        <authorList>
            <person name="Singleton D.R."/>
            <person name="Dickey A.N."/>
            <person name="Scholl E.H."/>
            <person name="Wright F.A."/>
            <person name="Aitken M.D."/>
        </authorList>
    </citation>
    <scope>NUCLEOTIDE SEQUENCE [LARGE SCALE GENOMIC DNA]</scope>
    <source>
        <strain evidence="11">TR3.2</strain>
    </source>
</reference>
<dbReference type="Proteomes" id="UP000092952">
    <property type="component" value="Chromosome"/>
</dbReference>
<evidence type="ECO:0000256" key="3">
    <source>
        <dbReference type="ARBA" id="ARBA00007725"/>
    </source>
</evidence>
<feature type="transmembrane region" description="Helical" evidence="9">
    <location>
        <begin position="65"/>
        <end position="85"/>
    </location>
</feature>